<feature type="transmembrane region" description="Helical" evidence="7">
    <location>
        <begin position="940"/>
        <end position="962"/>
    </location>
</feature>
<keyword evidence="4 7" id="KW-0812">Transmembrane</keyword>
<feature type="region of interest" description="Disordered" evidence="8">
    <location>
        <begin position="1"/>
        <end position="145"/>
    </location>
</feature>
<dbReference type="VEuPathDB" id="FungiDB:YALI1_B21313g"/>
<feature type="transmembrane region" description="Helical" evidence="7">
    <location>
        <begin position="664"/>
        <end position="683"/>
    </location>
</feature>
<keyword evidence="3 7" id="KW-0328">Glycosyltransferase</keyword>
<comment type="subcellular location">
    <subcellularLocation>
        <location evidence="7">Cell membrane</location>
        <topology evidence="7">Multi-pass membrane protein</topology>
    </subcellularLocation>
    <subcellularLocation>
        <location evidence="1">Membrane</location>
        <topology evidence="1">Multi-pass membrane protein</topology>
    </subcellularLocation>
</comment>
<dbReference type="GO" id="GO:0005886">
    <property type="term" value="C:plasma membrane"/>
    <property type="evidence" value="ECO:0007669"/>
    <property type="project" value="UniProtKB-SubCell"/>
</dbReference>
<sequence>MSNKPRDLPEPPSPAFVSQRQSLHIDANPFSNPGSPTRSPERQGAYGSPYGTPRAESPTRFGSPTRYGSAHGARGTPRAEWTRRETPVSEFDPIVIDDDDDDAVLAPPPVFPTVDSLRQSQMSVTSDLRQSVMSTSSGGHSSHGYGHQYALARSITSQSTSSSITATSSRDSMIDHDEDDDDEMEFRKGDEKNGYRMKYLDDRVHDEEEYDEEDDSDAHSVATVASHLYEAPLQAQPRRHKSMARKKVKLVRGNLVLDCPVPTKLYSFLPRRDNDEFVYMRYTACTATPDEFNDEGFTLRPAVYERETQLCICITMYNEDEVAFTRTMHAVMKNIAHLCSRNKSRVWGKEGWKKVVVTIVSDGRTKIHPRVLDCLAAMGVYQDGIAKQTVNGKEVQAHLYEYTTQVSLDSDLKFQGAERGIMPVQLLFCLKEKNAKKINSHRWLFNAFCPQLQPNVCILLDVGTKPGKDSLYHLWKAFDADSNIGGACGEITAMKGKQWRALLNPLVASQNFEYKMSNILDKPLESVFGYISVLPGALSAYRYRALCNNPDGTGPLNSYFKGESLHGRDADVFTSNMYLAEDRILCWELVAKLNEKWMLKYVPSATGETDVPDSVPEFVSQRRRWLNGALFAAIYSLTHFTQIWKTDHSVWRKCLLHVEFAYQFLQLLFTFFSLGNFFLAFYYVAGSISGPDSAVISNNGGLVLFVIFKYLCITTIVAQFVISLGNRPQGSHYLFLGSMVIFALITAYSTGVGLYFVIKTLTLEDTVSLGNNVFTNIFVSLASTYGLYAVMSFLYLDPWHILTCSVQYILLLPSSICTLQVYSFCNTHDVTWGTKGDNELTPDLGSAVAQKDFGQDVVEIEMPSEQLDIDSGYEEALGNLRENKVIESAPPSMSTVTDDYYRDIRSRVVLVWMALNMVLVVVVTEVYAPSETASNDYLKFILWSVAALALFRAIGSLAFLFIRILKYLNEAKARTLKRHQGLTGQQ</sequence>
<evidence type="ECO:0000256" key="3">
    <source>
        <dbReference type="ARBA" id="ARBA00022676"/>
    </source>
</evidence>
<evidence type="ECO:0000256" key="6">
    <source>
        <dbReference type="ARBA" id="ARBA00023136"/>
    </source>
</evidence>
<evidence type="ECO:0000313" key="11">
    <source>
        <dbReference type="EMBL" id="RDW28380.1"/>
    </source>
</evidence>
<feature type="region of interest" description="Disordered" evidence="8">
    <location>
        <begin position="158"/>
        <end position="187"/>
    </location>
</feature>
<feature type="compositionally biased region" description="Polar residues" evidence="8">
    <location>
        <begin position="116"/>
        <end position="135"/>
    </location>
</feature>
<dbReference type="Pfam" id="PF01644">
    <property type="entry name" value="Chitin_synth_1"/>
    <property type="match status" value="1"/>
</dbReference>
<dbReference type="InterPro" id="IPR029044">
    <property type="entry name" value="Nucleotide-diphossugar_trans"/>
</dbReference>
<dbReference type="GO" id="GO:0071555">
    <property type="term" value="P:cell wall organization"/>
    <property type="evidence" value="ECO:0007669"/>
    <property type="project" value="UniProtKB-KW"/>
</dbReference>
<accession>A0A1D8N820</accession>
<dbReference type="GO" id="GO:0005935">
    <property type="term" value="C:cellular bud neck"/>
    <property type="evidence" value="ECO:0007669"/>
    <property type="project" value="EnsemblFungi"/>
</dbReference>
<dbReference type="EMBL" id="CP017554">
    <property type="protein sequence ID" value="AOW01788.1"/>
    <property type="molecule type" value="Genomic_DNA"/>
</dbReference>
<dbReference type="EMBL" id="KZ858953">
    <property type="protein sequence ID" value="RDW28380.1"/>
    <property type="molecule type" value="Genomic_DNA"/>
</dbReference>
<dbReference type="GO" id="GO:0006031">
    <property type="term" value="P:chitin biosynthetic process"/>
    <property type="evidence" value="ECO:0007669"/>
    <property type="project" value="UniProtKB-UniRule"/>
</dbReference>
<feature type="compositionally biased region" description="Low complexity" evidence="8">
    <location>
        <begin position="136"/>
        <end position="145"/>
    </location>
</feature>
<evidence type="ECO:0000256" key="4">
    <source>
        <dbReference type="ARBA" id="ARBA00022692"/>
    </source>
</evidence>
<feature type="transmembrane region" description="Helical" evidence="7">
    <location>
        <begin position="703"/>
        <end position="722"/>
    </location>
</feature>
<proteinExistence type="inferred from homology"/>
<feature type="transmembrane region" description="Helical" evidence="7">
    <location>
        <begin position="909"/>
        <end position="928"/>
    </location>
</feature>
<dbReference type="AlphaFoldDB" id="A0A1D8N820"/>
<dbReference type="Proteomes" id="UP000182444">
    <property type="component" value="Chromosome 1B"/>
</dbReference>
<evidence type="ECO:0000256" key="1">
    <source>
        <dbReference type="ARBA" id="ARBA00004141"/>
    </source>
</evidence>
<dbReference type="RefSeq" id="XP_500969.1">
    <property type="nucleotide sequence ID" value="XM_500969.1"/>
</dbReference>
<keyword evidence="7" id="KW-1003">Cell membrane</keyword>
<protein>
    <recommendedName>
        <fullName evidence="2 7">Chitin synthase</fullName>
        <ecNumber evidence="2 7">2.4.1.16</ecNumber>
    </recommendedName>
</protein>
<evidence type="ECO:0000256" key="5">
    <source>
        <dbReference type="ARBA" id="ARBA00022989"/>
    </source>
</evidence>
<evidence type="ECO:0000313" key="12">
    <source>
        <dbReference type="Proteomes" id="UP000182444"/>
    </source>
</evidence>
<dbReference type="Proteomes" id="UP000256601">
    <property type="component" value="Unassembled WGS sequence"/>
</dbReference>
<evidence type="ECO:0000256" key="2">
    <source>
        <dbReference type="ARBA" id="ARBA00012543"/>
    </source>
</evidence>
<comment type="function">
    <text evidence="7">Polymerizes chitin, a structural polymer of the cell wall and septum, by transferring the sugar moiety of UDP-GlcNAc to the non-reducing end of the growing chitin polymer.</text>
</comment>
<dbReference type="KEGG" id="yli:2907503"/>
<organism evidence="10 12">
    <name type="scientific">Yarrowia lipolytica</name>
    <name type="common">Candida lipolytica</name>
    <dbReference type="NCBI Taxonomy" id="4952"/>
    <lineage>
        <taxon>Eukaryota</taxon>
        <taxon>Fungi</taxon>
        <taxon>Dikarya</taxon>
        <taxon>Ascomycota</taxon>
        <taxon>Saccharomycotina</taxon>
        <taxon>Dipodascomycetes</taxon>
        <taxon>Dipodascales</taxon>
        <taxon>Dipodascales incertae sedis</taxon>
        <taxon>Yarrowia</taxon>
    </lineage>
</organism>
<comment type="similarity">
    <text evidence="7">Belongs to the chitin synthase family.</text>
</comment>
<dbReference type="PANTHER" id="PTHR22914">
    <property type="entry name" value="CHITIN SYNTHASE"/>
    <property type="match status" value="1"/>
</dbReference>
<dbReference type="SUPFAM" id="SSF53448">
    <property type="entry name" value="Nucleotide-diphospho-sugar transferases"/>
    <property type="match status" value="1"/>
</dbReference>
<evidence type="ECO:0000313" key="13">
    <source>
        <dbReference type="Proteomes" id="UP000256601"/>
    </source>
</evidence>
<dbReference type="OrthoDB" id="26569at2759"/>
<dbReference type="GeneID" id="2907503"/>
<dbReference type="eggNOG" id="KOG2571">
    <property type="taxonomic scope" value="Eukaryota"/>
</dbReference>
<reference evidence="11 13" key="2">
    <citation type="submission" date="2018-07" db="EMBL/GenBank/DDBJ databases">
        <title>Draft Genome Assemblies for Five Robust Yarrowia lipolytica Strains Exhibiting High Lipid Production and Pentose Sugar Utilization and Sugar Alcohol Secretion from Undetoxified Lignocellulosic Biomass Hydrolysates.</title>
        <authorList>
            <consortium name="DOE Joint Genome Institute"/>
            <person name="Walker C."/>
            <person name="Ryu S."/>
            <person name="Na H."/>
            <person name="Zane M."/>
            <person name="LaButti K."/>
            <person name="Lipzen A."/>
            <person name="Haridas S."/>
            <person name="Barry K."/>
            <person name="Grigoriev I.V."/>
            <person name="Quarterman J."/>
            <person name="Slininger P."/>
            <person name="Dien B."/>
            <person name="Trinh C.T."/>
        </authorList>
    </citation>
    <scope>NUCLEOTIDE SEQUENCE [LARGE SCALE GENOMIC DNA]</scope>
    <source>
        <strain evidence="11 13">YB392</strain>
    </source>
</reference>
<dbReference type="PANTHER" id="PTHR22914:SF38">
    <property type="entry name" value="CHITIN SYNTHASE 2"/>
    <property type="match status" value="1"/>
</dbReference>
<keyword evidence="7" id="KW-0808">Transferase</keyword>
<name>A0A1D8N820_YARLL</name>
<gene>
    <name evidence="11" type="ORF">B0I71DRAFT_127484</name>
    <name evidence="10" type="ORF">YALI1_B21313g</name>
</gene>
<evidence type="ECO:0000256" key="8">
    <source>
        <dbReference type="SAM" id="MobiDB-lite"/>
    </source>
</evidence>
<feature type="transmembrane region" description="Helical" evidence="7">
    <location>
        <begin position="734"/>
        <end position="757"/>
    </location>
</feature>
<dbReference type="VEuPathDB" id="FungiDB:YALI0_B16324g"/>
<dbReference type="GO" id="GO:0004100">
    <property type="term" value="F:chitin synthase activity"/>
    <property type="evidence" value="ECO:0007669"/>
    <property type="project" value="UniProtKB-UniRule"/>
</dbReference>
<keyword evidence="6 7" id="KW-0472">Membrane</keyword>
<feature type="transmembrane region" description="Helical" evidence="7">
    <location>
        <begin position="777"/>
        <end position="796"/>
    </location>
</feature>
<dbReference type="CDD" id="cd04190">
    <property type="entry name" value="Chitin_synth_C"/>
    <property type="match status" value="1"/>
</dbReference>
<dbReference type="InterPro" id="IPR004835">
    <property type="entry name" value="Chitin_synth"/>
</dbReference>
<reference evidence="10 12" key="1">
    <citation type="journal article" date="2016" name="PLoS ONE">
        <title>Sequence Assembly of Yarrowia lipolytica Strain W29/CLIB89 Shows Transposable Element Diversity.</title>
        <authorList>
            <person name="Magnan C."/>
            <person name="Yu J."/>
            <person name="Chang I."/>
            <person name="Jahn E."/>
            <person name="Kanomata Y."/>
            <person name="Wu J."/>
            <person name="Zeller M."/>
            <person name="Oakes M."/>
            <person name="Baldi P."/>
            <person name="Sandmeyer S."/>
        </authorList>
    </citation>
    <scope>NUCLEOTIDE SEQUENCE [LARGE SCALE GENOMIC DNA]</scope>
    <source>
        <strain evidence="10">CLIB89</strain>
        <strain evidence="12">CLIB89(W29)</strain>
    </source>
</reference>
<feature type="compositionally biased region" description="Low complexity" evidence="8">
    <location>
        <begin position="158"/>
        <end position="171"/>
    </location>
</feature>
<evidence type="ECO:0000313" key="10">
    <source>
        <dbReference type="EMBL" id="AOW01788.1"/>
    </source>
</evidence>
<comment type="catalytic activity">
    <reaction evidence="7">
        <text>[(1-&gt;4)-N-acetyl-beta-D-glucosaminyl](n) + UDP-N-acetyl-alpha-D-glucosamine = [(1-&gt;4)-N-acetyl-beta-D-glucosaminyl](n+1) + UDP + H(+)</text>
        <dbReference type="Rhea" id="RHEA:16637"/>
        <dbReference type="Rhea" id="RHEA-COMP:9593"/>
        <dbReference type="Rhea" id="RHEA-COMP:9595"/>
        <dbReference type="ChEBI" id="CHEBI:15378"/>
        <dbReference type="ChEBI" id="CHEBI:17029"/>
        <dbReference type="ChEBI" id="CHEBI:57705"/>
        <dbReference type="ChEBI" id="CHEBI:58223"/>
        <dbReference type="EC" id="2.4.1.16"/>
    </reaction>
</comment>
<dbReference type="InterPro" id="IPR013616">
    <property type="entry name" value="Chitin_synth_N"/>
</dbReference>
<dbReference type="EC" id="2.4.1.16" evidence="2 7"/>
<keyword evidence="7" id="KW-0961">Cell wall biogenesis/degradation</keyword>
<dbReference type="GO" id="GO:0030428">
    <property type="term" value="C:cell septum"/>
    <property type="evidence" value="ECO:0007669"/>
    <property type="project" value="TreeGrafter"/>
</dbReference>
<dbReference type="Pfam" id="PF08407">
    <property type="entry name" value="Chitin_synth_1N"/>
    <property type="match status" value="1"/>
</dbReference>
<evidence type="ECO:0000259" key="9">
    <source>
        <dbReference type="Pfam" id="PF08407"/>
    </source>
</evidence>
<feature type="transmembrane region" description="Helical" evidence="7">
    <location>
        <begin position="625"/>
        <end position="644"/>
    </location>
</feature>
<evidence type="ECO:0000256" key="7">
    <source>
        <dbReference type="RuleBase" id="RU366040"/>
    </source>
</evidence>
<feature type="domain" description="Chitin synthase N-terminal" evidence="9">
    <location>
        <begin position="245"/>
        <end position="309"/>
    </location>
</feature>
<feature type="compositionally biased region" description="Polar residues" evidence="8">
    <location>
        <begin position="29"/>
        <end position="38"/>
    </location>
</feature>
<keyword evidence="5 7" id="KW-1133">Transmembrane helix</keyword>
<dbReference type="GO" id="GO:1902404">
    <property type="term" value="P:mitotic actomyosin contractile ring contraction"/>
    <property type="evidence" value="ECO:0007669"/>
    <property type="project" value="EnsemblFungi"/>
</dbReference>
<dbReference type="OMA" id="TTMRETE"/>